<sequence>MSSALDDFPLDTFGQQPRLECLSGEFPWVAGQIVKEGGVFRIKPLEQTPRLVIKDLRDNPSISMAALREASFPARLLDESVIAPRMTLTGVAGAGREGPPSGGLILTFVAHHQAMDMVGQELVMSLLSKACRGEAFTEEELNGGNMNRKDVIPLLDSSYTPGPEVAGQQIAKSPATEPVEAPPKSTWAYFLFSPSSLSSLKSLTADTLPSNPLIWRHIARSRLPRLASSAISKFTRAVDVRRYMPSIPPTYPGLAQNLVLHTQALDTIAQSSLGDLAAQLRAAVDPKTSNLAYVTSAMATVLDRAEDKSTVSFTGPISPSSDFMLSSWAKVEAYSMDFGFGLPEAVRRPQFTPFEGLGYLVPRRKDGEIAVVLGLREEDLERLKEDEEFVKFGKFIG</sequence>
<keyword evidence="4" id="KW-1185">Reference proteome</keyword>
<organism evidence="3 4">
    <name type="scientific">Coprinellus micaceus</name>
    <name type="common">Glistening ink-cap mushroom</name>
    <name type="synonym">Coprinus micaceus</name>
    <dbReference type="NCBI Taxonomy" id="71717"/>
    <lineage>
        <taxon>Eukaryota</taxon>
        <taxon>Fungi</taxon>
        <taxon>Dikarya</taxon>
        <taxon>Basidiomycota</taxon>
        <taxon>Agaricomycotina</taxon>
        <taxon>Agaricomycetes</taxon>
        <taxon>Agaricomycetidae</taxon>
        <taxon>Agaricales</taxon>
        <taxon>Agaricineae</taxon>
        <taxon>Psathyrellaceae</taxon>
        <taxon>Coprinellus</taxon>
    </lineage>
</organism>
<dbReference type="STRING" id="71717.A0A4Y7TCF1"/>
<protein>
    <recommendedName>
        <fullName evidence="2">Trichothecene 3-O-acetyltransferase-like N-terminal domain-containing protein</fullName>
    </recommendedName>
</protein>
<dbReference type="InterPro" id="IPR023213">
    <property type="entry name" value="CAT-like_dom_sf"/>
</dbReference>
<evidence type="ECO:0000256" key="1">
    <source>
        <dbReference type="ARBA" id="ARBA00022679"/>
    </source>
</evidence>
<proteinExistence type="predicted"/>
<name>A0A4Y7TCF1_COPMI</name>
<gene>
    <name evidence="3" type="ORF">FA13DRAFT_1732681</name>
</gene>
<feature type="domain" description="Trichothecene 3-O-acetyltransferase-like N-terminal" evidence="2">
    <location>
        <begin position="19"/>
        <end position="131"/>
    </location>
</feature>
<dbReference type="EMBL" id="QPFP01000019">
    <property type="protein sequence ID" value="TEB31242.1"/>
    <property type="molecule type" value="Genomic_DNA"/>
</dbReference>
<dbReference type="PANTHER" id="PTHR31896:SF64">
    <property type="entry name" value="TRICHOTHECENE 3-O-ACETYLTRANSFERASE"/>
    <property type="match status" value="1"/>
</dbReference>
<evidence type="ECO:0000259" key="2">
    <source>
        <dbReference type="Pfam" id="PF22664"/>
    </source>
</evidence>
<reference evidence="3 4" key="1">
    <citation type="journal article" date="2019" name="Nat. Ecol. Evol.">
        <title>Megaphylogeny resolves global patterns of mushroom evolution.</title>
        <authorList>
            <person name="Varga T."/>
            <person name="Krizsan K."/>
            <person name="Foldi C."/>
            <person name="Dima B."/>
            <person name="Sanchez-Garcia M."/>
            <person name="Sanchez-Ramirez S."/>
            <person name="Szollosi G.J."/>
            <person name="Szarkandi J.G."/>
            <person name="Papp V."/>
            <person name="Albert L."/>
            <person name="Andreopoulos W."/>
            <person name="Angelini C."/>
            <person name="Antonin V."/>
            <person name="Barry K.W."/>
            <person name="Bougher N.L."/>
            <person name="Buchanan P."/>
            <person name="Buyck B."/>
            <person name="Bense V."/>
            <person name="Catcheside P."/>
            <person name="Chovatia M."/>
            <person name="Cooper J."/>
            <person name="Damon W."/>
            <person name="Desjardin D."/>
            <person name="Finy P."/>
            <person name="Geml J."/>
            <person name="Haridas S."/>
            <person name="Hughes K."/>
            <person name="Justo A."/>
            <person name="Karasinski D."/>
            <person name="Kautmanova I."/>
            <person name="Kiss B."/>
            <person name="Kocsube S."/>
            <person name="Kotiranta H."/>
            <person name="LaButti K.M."/>
            <person name="Lechner B.E."/>
            <person name="Liimatainen K."/>
            <person name="Lipzen A."/>
            <person name="Lukacs Z."/>
            <person name="Mihaltcheva S."/>
            <person name="Morgado L.N."/>
            <person name="Niskanen T."/>
            <person name="Noordeloos M.E."/>
            <person name="Ohm R.A."/>
            <person name="Ortiz-Santana B."/>
            <person name="Ovrebo C."/>
            <person name="Racz N."/>
            <person name="Riley R."/>
            <person name="Savchenko A."/>
            <person name="Shiryaev A."/>
            <person name="Soop K."/>
            <person name="Spirin V."/>
            <person name="Szebenyi C."/>
            <person name="Tomsovsky M."/>
            <person name="Tulloss R.E."/>
            <person name="Uehling J."/>
            <person name="Grigoriev I.V."/>
            <person name="Vagvolgyi C."/>
            <person name="Papp T."/>
            <person name="Martin F.M."/>
            <person name="Miettinen O."/>
            <person name="Hibbett D.S."/>
            <person name="Nagy L.G."/>
        </authorList>
    </citation>
    <scope>NUCLEOTIDE SEQUENCE [LARGE SCALE GENOMIC DNA]</scope>
    <source>
        <strain evidence="3 4">FP101781</strain>
    </source>
</reference>
<evidence type="ECO:0000313" key="3">
    <source>
        <dbReference type="EMBL" id="TEB31242.1"/>
    </source>
</evidence>
<dbReference type="Proteomes" id="UP000298030">
    <property type="component" value="Unassembled WGS sequence"/>
</dbReference>
<dbReference type="InterPro" id="IPR051283">
    <property type="entry name" value="Sec_Metabolite_Acyltrans"/>
</dbReference>
<accession>A0A4Y7TCF1</accession>
<dbReference type="Pfam" id="PF22664">
    <property type="entry name" value="TRI-like_N"/>
    <property type="match status" value="1"/>
</dbReference>
<evidence type="ECO:0000313" key="4">
    <source>
        <dbReference type="Proteomes" id="UP000298030"/>
    </source>
</evidence>
<dbReference type="OrthoDB" id="1862401at2759"/>
<dbReference type="Gene3D" id="3.30.559.10">
    <property type="entry name" value="Chloramphenicol acetyltransferase-like domain"/>
    <property type="match status" value="2"/>
</dbReference>
<comment type="caution">
    <text evidence="3">The sequence shown here is derived from an EMBL/GenBank/DDBJ whole genome shotgun (WGS) entry which is preliminary data.</text>
</comment>
<dbReference type="PANTHER" id="PTHR31896">
    <property type="entry name" value="FAMILY REGULATORY PROTEIN, PUTATIVE (AFU_ORTHOLOGUE AFUA_3G14730)-RELATED"/>
    <property type="match status" value="1"/>
</dbReference>
<dbReference type="AlphaFoldDB" id="A0A4Y7TCF1"/>
<keyword evidence="1" id="KW-0808">Transferase</keyword>
<dbReference type="GO" id="GO:0016740">
    <property type="term" value="F:transferase activity"/>
    <property type="evidence" value="ECO:0007669"/>
    <property type="project" value="UniProtKB-KW"/>
</dbReference>
<dbReference type="InterPro" id="IPR054710">
    <property type="entry name" value="Tri101-like_N"/>
</dbReference>